<evidence type="ECO:0000256" key="1">
    <source>
        <dbReference type="ARBA" id="ARBA00001933"/>
    </source>
</evidence>
<proteinExistence type="inferred from homology"/>
<feature type="region of interest" description="Disordered" evidence="10">
    <location>
        <begin position="1"/>
        <end position="20"/>
    </location>
</feature>
<dbReference type="GO" id="GO:0051539">
    <property type="term" value="F:4 iron, 4 sulfur cluster binding"/>
    <property type="evidence" value="ECO:0007669"/>
    <property type="project" value="UniProtKB-KW"/>
</dbReference>
<evidence type="ECO:0000256" key="6">
    <source>
        <dbReference type="ARBA" id="ARBA00022723"/>
    </source>
</evidence>
<accession>A0A8J7S9S5</accession>
<dbReference type="SUPFAM" id="SSF102114">
    <property type="entry name" value="Radical SAM enzymes"/>
    <property type="match status" value="1"/>
</dbReference>
<organism evidence="11 12">
    <name type="scientific">Natronogracilivirga saccharolytica</name>
    <dbReference type="NCBI Taxonomy" id="2812953"/>
    <lineage>
        <taxon>Bacteria</taxon>
        <taxon>Pseudomonadati</taxon>
        <taxon>Balneolota</taxon>
        <taxon>Balneolia</taxon>
        <taxon>Balneolales</taxon>
        <taxon>Cyclonatronaceae</taxon>
        <taxon>Natronogracilivirga</taxon>
    </lineage>
</organism>
<evidence type="ECO:0000256" key="3">
    <source>
        <dbReference type="ARBA" id="ARBA00008703"/>
    </source>
</evidence>
<dbReference type="RefSeq" id="WP_210512274.1">
    <property type="nucleotide sequence ID" value="NZ_JAFIDN010000007.1"/>
</dbReference>
<dbReference type="Proteomes" id="UP000673975">
    <property type="component" value="Unassembled WGS sequence"/>
</dbReference>
<dbReference type="SFLD" id="SFLDS00029">
    <property type="entry name" value="Radical_SAM"/>
    <property type="match status" value="1"/>
</dbReference>
<dbReference type="InterPro" id="IPR013785">
    <property type="entry name" value="Aldolase_TIM"/>
</dbReference>
<dbReference type="GO" id="GO:0046872">
    <property type="term" value="F:metal ion binding"/>
    <property type="evidence" value="ECO:0007669"/>
    <property type="project" value="UniProtKB-KW"/>
</dbReference>
<evidence type="ECO:0000313" key="11">
    <source>
        <dbReference type="EMBL" id="MBP3193028.1"/>
    </source>
</evidence>
<keyword evidence="7" id="KW-0663">Pyridoxal phosphate</keyword>
<sequence>MASPDTLKKSDPVSELHPAPDTVSPINDKFVELLMDRYLYTDDIRSNIISENLLPKGVLARLDAAYPQYSGIQESREFMFTGKHHYSGLKGFREIVAILEKNGIDIGHIAERELFIDVYRFLATKHVLNKIDWNDFENDSLFQLVMPQPGMIDSGVVNAYINAVSEEEKAQIVREHQKNTNPHDGNQLLNKPWYLNDAGEPVVLKGSQHKYPPCQLIFDKTTQSCFAFCTYCFRHAQVRGDEDMFAQDDIGEIHEYLKRHKEVTDVLITGGDAGHIPFGRLEKYITPILEDPELLHVKTLRLGSRALTFHPEMILQSDYDKFLDLFQKIYDHGVQVVWMAHISTPREVINPSAIAAIRRLKSRGVTIRSQSPIMNNISLFKDEDGKVDVDRSAQNWIDLGNVLGMLGVGFHSMYCARPTGEHHYFSAPLADILEIFNKVYRELPSVNRPSRYITMTSSAGKVSLIGATKINGRDAFVLKFNEARNMKWMDEVFFAEYDREENTIENLKPFDSDTYFYEEELEEIERTLAEQLQREFQKQN</sequence>
<feature type="compositionally biased region" description="Basic and acidic residues" evidence="10">
    <location>
        <begin position="1"/>
        <end position="14"/>
    </location>
</feature>
<comment type="cofactor">
    <cofactor evidence="2">
        <name>[4Fe-4S] cluster</name>
        <dbReference type="ChEBI" id="CHEBI:49883"/>
    </cofactor>
</comment>
<keyword evidence="6" id="KW-0479">Metal-binding</keyword>
<keyword evidence="4" id="KW-0004">4Fe-4S</keyword>
<name>A0A8J7S9S5_9BACT</name>
<evidence type="ECO:0008006" key="13">
    <source>
        <dbReference type="Google" id="ProtNLM"/>
    </source>
</evidence>
<evidence type="ECO:0000256" key="5">
    <source>
        <dbReference type="ARBA" id="ARBA00022691"/>
    </source>
</evidence>
<evidence type="ECO:0000256" key="2">
    <source>
        <dbReference type="ARBA" id="ARBA00001966"/>
    </source>
</evidence>
<keyword evidence="9" id="KW-0411">Iron-sulfur</keyword>
<comment type="caution">
    <text evidence="11">The sequence shown here is derived from an EMBL/GenBank/DDBJ whole genome shotgun (WGS) entry which is preliminary data.</text>
</comment>
<dbReference type="InterPro" id="IPR007197">
    <property type="entry name" value="rSAM"/>
</dbReference>
<keyword evidence="5" id="KW-0949">S-adenosyl-L-methionine</keyword>
<keyword evidence="12" id="KW-1185">Reference proteome</keyword>
<keyword evidence="8" id="KW-0408">Iron</keyword>
<protein>
    <recommendedName>
        <fullName evidence="13">L-lysine 2,3-aminomutase</fullName>
    </recommendedName>
</protein>
<comment type="cofactor">
    <cofactor evidence="1">
        <name>pyridoxal 5'-phosphate</name>
        <dbReference type="ChEBI" id="CHEBI:597326"/>
    </cofactor>
</comment>
<dbReference type="AlphaFoldDB" id="A0A8J7S9S5"/>
<evidence type="ECO:0000313" key="12">
    <source>
        <dbReference type="Proteomes" id="UP000673975"/>
    </source>
</evidence>
<gene>
    <name evidence="11" type="ORF">NATSA_10170</name>
</gene>
<dbReference type="PANTHER" id="PTHR30538:SF0">
    <property type="entry name" value="L-LYSINE 2,3-AMINOMUTASE AQ_1632-RELATED"/>
    <property type="match status" value="1"/>
</dbReference>
<dbReference type="EMBL" id="JAFIDN010000007">
    <property type="protein sequence ID" value="MBP3193028.1"/>
    <property type="molecule type" value="Genomic_DNA"/>
</dbReference>
<dbReference type="PANTHER" id="PTHR30538">
    <property type="entry name" value="LYSINE 2,3-AMINOMUTASE-RELATED"/>
    <property type="match status" value="1"/>
</dbReference>
<evidence type="ECO:0000256" key="9">
    <source>
        <dbReference type="ARBA" id="ARBA00023014"/>
    </source>
</evidence>
<reference evidence="11" key="1">
    <citation type="submission" date="2021-02" db="EMBL/GenBank/DDBJ databases">
        <title>Natronogracilivirga saccharolytica gen. nov. sp. nov. a new anaerobic, haloalkiliphilic carbohydrate-fermenting bacterium from soda lake and proposing of Cyclonatronumiaceae fam. nov. in the phylum Balneolaeota.</title>
        <authorList>
            <person name="Zhilina T.N."/>
            <person name="Sorokin D.Y."/>
            <person name="Zavarzina D.G."/>
            <person name="Toshchakov S.V."/>
            <person name="Kublanov I.V."/>
        </authorList>
    </citation>
    <scope>NUCLEOTIDE SEQUENCE</scope>
    <source>
        <strain evidence="11">Z-1702</strain>
    </source>
</reference>
<dbReference type="InterPro" id="IPR003739">
    <property type="entry name" value="Lys_aminomutase/Glu_NH3_mut"/>
</dbReference>
<dbReference type="InterPro" id="IPR058240">
    <property type="entry name" value="rSAM_sf"/>
</dbReference>
<evidence type="ECO:0000256" key="4">
    <source>
        <dbReference type="ARBA" id="ARBA00022485"/>
    </source>
</evidence>
<dbReference type="Gene3D" id="3.20.20.70">
    <property type="entry name" value="Aldolase class I"/>
    <property type="match status" value="1"/>
</dbReference>
<evidence type="ECO:0000256" key="8">
    <source>
        <dbReference type="ARBA" id="ARBA00023004"/>
    </source>
</evidence>
<comment type="similarity">
    <text evidence="3">Belongs to the radical SAM superfamily. KamA family.</text>
</comment>
<dbReference type="GO" id="GO:0003824">
    <property type="term" value="F:catalytic activity"/>
    <property type="evidence" value="ECO:0007669"/>
    <property type="project" value="InterPro"/>
</dbReference>
<evidence type="ECO:0000256" key="7">
    <source>
        <dbReference type="ARBA" id="ARBA00022898"/>
    </source>
</evidence>
<evidence type="ECO:0000256" key="10">
    <source>
        <dbReference type="SAM" id="MobiDB-lite"/>
    </source>
</evidence>